<protein>
    <submittedName>
        <fullName evidence="1">3-hydroxyanthranilate 3,4-dioxygenase</fullName>
    </submittedName>
</protein>
<reference evidence="1" key="1">
    <citation type="journal article" date="2021" name="Proc. Natl. Acad. Sci. U.S.A.">
        <title>A Catalog of Tens of Thousands of Viruses from Human Metagenomes Reveals Hidden Associations with Chronic Diseases.</title>
        <authorList>
            <person name="Tisza M.J."/>
            <person name="Buck C.B."/>
        </authorList>
    </citation>
    <scope>NUCLEOTIDE SEQUENCE</scope>
    <source>
        <strain evidence="1">CtB3v5</strain>
    </source>
</reference>
<proteinExistence type="predicted"/>
<name>A0A8S5M8V9_9CAUD</name>
<dbReference type="EMBL" id="BK014849">
    <property type="protein sequence ID" value="DAD78674.1"/>
    <property type="molecule type" value="Genomic_DNA"/>
</dbReference>
<accession>A0A8S5M8V9</accession>
<sequence>MAISYYCEKCHRTMDEKNFYSSNNLEKYPDGKFHQCKKCLTMHVNNWDPDTYMWILQEADVPYIPSQWYSLMEKYGRDKSKLTGATIIGRYLGKMRMI</sequence>
<organism evidence="1">
    <name type="scientific">Siphoviridae sp. ctB3v5</name>
    <dbReference type="NCBI Taxonomy" id="2826186"/>
    <lineage>
        <taxon>Viruses</taxon>
        <taxon>Duplodnaviria</taxon>
        <taxon>Heunggongvirae</taxon>
        <taxon>Uroviricota</taxon>
        <taxon>Caudoviricetes</taxon>
    </lineage>
</organism>
<evidence type="ECO:0000313" key="1">
    <source>
        <dbReference type="EMBL" id="DAD78674.1"/>
    </source>
</evidence>